<feature type="domain" description="S-adenosylmethionine synthetase N-terminal" evidence="14">
    <location>
        <begin position="4"/>
        <end position="101"/>
    </location>
</feature>
<feature type="binding site" evidence="11">
    <location>
        <position position="274"/>
    </location>
    <ligand>
        <name>ATP</name>
        <dbReference type="ChEBI" id="CHEBI:30616"/>
        <note>ligand shared between two neighboring subunits</note>
    </ligand>
</feature>
<evidence type="ECO:0000256" key="12">
    <source>
        <dbReference type="RuleBase" id="RU000542"/>
    </source>
</evidence>
<comment type="cofactor">
    <cofactor evidence="11">
        <name>K(+)</name>
        <dbReference type="ChEBI" id="CHEBI:29103"/>
    </cofactor>
    <text evidence="11">Binds 1 potassium ion per subunit.</text>
</comment>
<feature type="binding site" evidence="11">
    <location>
        <position position="251"/>
    </location>
    <ligand>
        <name>ATP</name>
        <dbReference type="ChEBI" id="CHEBI:30616"/>
        <note>ligand shared between two neighboring subunits</note>
    </ligand>
</feature>
<comment type="function">
    <text evidence="11">Catalyzes the formation of S-adenosylmethionine (AdoMet) from methionine and ATP. The overall synthetic reaction is composed of two sequential steps, AdoMet formation and the subsequent tripolyphosphate hydrolysis which occurs prior to release of AdoMet from the enzyme.</text>
</comment>
<evidence type="ECO:0000256" key="1">
    <source>
        <dbReference type="ARBA" id="ARBA00005224"/>
    </source>
</evidence>
<dbReference type="Pfam" id="PF02773">
    <property type="entry name" value="S-AdoMet_synt_C"/>
    <property type="match status" value="1"/>
</dbReference>
<evidence type="ECO:0000256" key="13">
    <source>
        <dbReference type="RuleBase" id="RU004462"/>
    </source>
</evidence>
<evidence type="ECO:0000313" key="18">
    <source>
        <dbReference type="Proteomes" id="UP000276379"/>
    </source>
</evidence>
<dbReference type="EMBL" id="PDES01000002">
    <property type="protein sequence ID" value="RRQ88614.1"/>
    <property type="molecule type" value="Genomic_DNA"/>
</dbReference>
<feature type="binding site" description="in other chain" evidence="11">
    <location>
        <position position="99"/>
    </location>
    <ligand>
        <name>L-methionine</name>
        <dbReference type="ChEBI" id="CHEBI:57844"/>
        <note>ligand shared between two neighboring subunits</note>
    </ligand>
</feature>
<feature type="binding site" description="in other chain" evidence="11">
    <location>
        <begin position="242"/>
        <end position="243"/>
    </location>
    <ligand>
        <name>ATP</name>
        <dbReference type="ChEBI" id="CHEBI:30616"/>
        <note>ligand shared between two neighboring subunits</note>
    </ligand>
</feature>
<dbReference type="Pfam" id="PF02772">
    <property type="entry name" value="S-AdoMet_synt_M"/>
    <property type="match status" value="1"/>
</dbReference>
<dbReference type="InterPro" id="IPR022628">
    <property type="entry name" value="S-AdoMet_synt_N"/>
</dbReference>
<keyword evidence="4 11" id="KW-0554">One-carbon metabolism</keyword>
<protein>
    <recommendedName>
        <fullName evidence="11">S-adenosylmethionine synthase</fullName>
        <shortName evidence="11">AdoMet synthase</shortName>
        <ecNumber evidence="11">2.5.1.6</ecNumber>
    </recommendedName>
    <alternativeName>
        <fullName evidence="11">MAT</fullName>
    </alternativeName>
    <alternativeName>
        <fullName evidence="11">Methionine adenosyltransferase</fullName>
    </alternativeName>
</protein>
<dbReference type="Gene3D" id="3.30.300.10">
    <property type="match status" value="3"/>
</dbReference>
<evidence type="ECO:0000256" key="10">
    <source>
        <dbReference type="ARBA" id="ARBA00022958"/>
    </source>
</evidence>
<accession>A0A426SCZ6</accession>
<keyword evidence="9 11" id="KW-0460">Magnesium</keyword>
<evidence type="ECO:0000259" key="15">
    <source>
        <dbReference type="Pfam" id="PF02772"/>
    </source>
</evidence>
<evidence type="ECO:0000256" key="3">
    <source>
        <dbReference type="ARBA" id="ARBA00022490"/>
    </source>
</evidence>
<organism evidence="17 18">
    <name type="scientific">Streptomyces griseofuscus</name>
    <dbReference type="NCBI Taxonomy" id="146922"/>
    <lineage>
        <taxon>Bacteria</taxon>
        <taxon>Bacillati</taxon>
        <taxon>Actinomycetota</taxon>
        <taxon>Actinomycetes</taxon>
        <taxon>Kitasatosporales</taxon>
        <taxon>Streptomycetaceae</taxon>
        <taxon>Streptomyces</taxon>
    </lineage>
</organism>
<reference evidence="17 18" key="1">
    <citation type="submission" date="2017-10" db="EMBL/GenBank/DDBJ databases">
        <title>Draft genome of actinobacteria isolated from guarana (Paullinia cupana (Mart.) Ducke.</title>
        <authorList>
            <person name="Siqueira K.A."/>
            <person name="Liotti R.G."/>
            <person name="Mendes T.A."/>
            <person name="Soares M.A."/>
        </authorList>
    </citation>
    <scope>NUCLEOTIDE SEQUENCE [LARGE SCALE GENOMIC DNA]</scope>
    <source>
        <strain evidence="17 18">199</strain>
    </source>
</reference>
<evidence type="ECO:0000256" key="4">
    <source>
        <dbReference type="ARBA" id="ARBA00022563"/>
    </source>
</evidence>
<comment type="catalytic activity">
    <reaction evidence="11">
        <text>L-methionine + ATP + H2O = S-adenosyl-L-methionine + phosphate + diphosphate</text>
        <dbReference type="Rhea" id="RHEA:21080"/>
        <dbReference type="ChEBI" id="CHEBI:15377"/>
        <dbReference type="ChEBI" id="CHEBI:30616"/>
        <dbReference type="ChEBI" id="CHEBI:33019"/>
        <dbReference type="ChEBI" id="CHEBI:43474"/>
        <dbReference type="ChEBI" id="CHEBI:57844"/>
        <dbReference type="ChEBI" id="CHEBI:59789"/>
        <dbReference type="EC" id="2.5.1.6"/>
    </reaction>
</comment>
<keyword evidence="5 11" id="KW-0808">Transferase</keyword>
<feature type="binding site" evidence="11">
    <location>
        <position position="251"/>
    </location>
    <ligand>
        <name>L-methionine</name>
        <dbReference type="ChEBI" id="CHEBI:57844"/>
        <note>ligand shared between two neighboring subunits</note>
    </ligand>
</feature>
<keyword evidence="7 11" id="KW-0547">Nucleotide-binding</keyword>
<dbReference type="RefSeq" id="WP_093678469.1">
    <property type="nucleotide sequence ID" value="NZ_JBEXUN010000036.1"/>
</dbReference>
<dbReference type="GO" id="GO:0006556">
    <property type="term" value="P:S-adenosylmethionine biosynthetic process"/>
    <property type="evidence" value="ECO:0007669"/>
    <property type="project" value="UniProtKB-UniRule"/>
</dbReference>
<dbReference type="EC" id="2.5.1.6" evidence="11"/>
<evidence type="ECO:0000313" key="17">
    <source>
        <dbReference type="EMBL" id="RRQ88614.1"/>
    </source>
</evidence>
<evidence type="ECO:0000259" key="16">
    <source>
        <dbReference type="Pfam" id="PF02773"/>
    </source>
</evidence>
<evidence type="ECO:0000256" key="9">
    <source>
        <dbReference type="ARBA" id="ARBA00022842"/>
    </source>
</evidence>
<gene>
    <name evidence="11" type="primary">metK</name>
    <name evidence="17" type="ORF">CQW44_05555</name>
</gene>
<dbReference type="InterPro" id="IPR022629">
    <property type="entry name" value="S-AdoMet_synt_central"/>
</dbReference>
<evidence type="ECO:0000256" key="11">
    <source>
        <dbReference type="HAMAP-Rule" id="MF_00086"/>
    </source>
</evidence>
<dbReference type="InterPro" id="IPR002133">
    <property type="entry name" value="S-AdoMet_synthetase"/>
</dbReference>
<dbReference type="GO" id="GO:0004478">
    <property type="term" value="F:methionine adenosyltransferase activity"/>
    <property type="evidence" value="ECO:0007669"/>
    <property type="project" value="UniProtKB-UniRule"/>
</dbReference>
<proteinExistence type="inferred from homology"/>
<evidence type="ECO:0000256" key="7">
    <source>
        <dbReference type="ARBA" id="ARBA00022741"/>
    </source>
</evidence>
<feature type="binding site" evidence="11">
    <location>
        <position position="278"/>
    </location>
    <ligand>
        <name>ATP</name>
        <dbReference type="ChEBI" id="CHEBI:30616"/>
        <note>ligand shared between two neighboring subunits</note>
    </ligand>
</feature>
<dbReference type="UniPathway" id="UPA00315">
    <property type="reaction ID" value="UER00080"/>
</dbReference>
<dbReference type="GO" id="GO:0005737">
    <property type="term" value="C:cytoplasm"/>
    <property type="evidence" value="ECO:0007669"/>
    <property type="project" value="UniProtKB-SubCell"/>
</dbReference>
<feature type="region of interest" description="Flexible loop" evidence="11">
    <location>
        <begin position="99"/>
        <end position="109"/>
    </location>
</feature>
<keyword evidence="18" id="KW-1185">Reference proteome</keyword>
<dbReference type="Pfam" id="PF00438">
    <property type="entry name" value="S-AdoMet_synt_N"/>
    <property type="match status" value="1"/>
</dbReference>
<comment type="subunit">
    <text evidence="11">Homotetramer; dimer of dimers.</text>
</comment>
<feature type="binding site" description="in other chain" evidence="11">
    <location>
        <position position="282"/>
    </location>
    <ligand>
        <name>L-methionine</name>
        <dbReference type="ChEBI" id="CHEBI:57844"/>
        <note>ligand shared between two neighboring subunits</note>
    </ligand>
</feature>
<sequence length="397" mass="42701">MSRRLFTSESVTEGHPDKVADRISDTVLDALIAQDPGSRVAVETLITTGQVHLAGEVTTTAYADIAGLVRATLLDIGYDSSAKGFDGASCGISVSIGAQSPDIAQGVDQAHEHRVDGLHDELDRQGAGDQGLMFGYACDDTPELMPLPIWLAHRLAQRLTQVRKDGTVPYLRPDGKTQVTIEYDGERAVRLDTVVVSTQHAADIDLENLLTPDIREFVVEPVLAGLGIDTAGHRLLVNPTGRFEIGGPMGDAGLTGRKIIVDTYGGWSRHGGGAFSGKDPSKVDRSAAYAMRWVAKNIVAGGLARRAEVQVAYAIGKAEPVGLFVETFGTETVPVPRIQEAVGQVFDLRPAAIIRDLDLLRPVYARTAAYGHFGRELPEFTWERTDRADKLRAVALA</sequence>
<comment type="similarity">
    <text evidence="2 11 13">Belongs to the AdoMet synthase family.</text>
</comment>
<dbReference type="PROSITE" id="PS00376">
    <property type="entry name" value="ADOMET_SYNTHASE_1"/>
    <property type="match status" value="1"/>
</dbReference>
<comment type="cofactor">
    <cofactor evidence="11">
        <name>Mg(2+)</name>
        <dbReference type="ChEBI" id="CHEBI:18420"/>
    </cofactor>
    <text evidence="11">Binds 2 divalent ions per subunit.</text>
</comment>
<dbReference type="PANTHER" id="PTHR11964">
    <property type="entry name" value="S-ADENOSYLMETHIONINE SYNTHETASE"/>
    <property type="match status" value="1"/>
</dbReference>
<dbReference type="GO" id="GO:0006730">
    <property type="term" value="P:one-carbon metabolic process"/>
    <property type="evidence" value="ECO:0007669"/>
    <property type="project" value="UniProtKB-KW"/>
</dbReference>
<evidence type="ECO:0000256" key="5">
    <source>
        <dbReference type="ARBA" id="ARBA00022679"/>
    </source>
</evidence>
<dbReference type="InterPro" id="IPR022630">
    <property type="entry name" value="S-AdoMet_synt_C"/>
</dbReference>
<feature type="binding site" description="in other chain" evidence="11">
    <location>
        <position position="15"/>
    </location>
    <ligand>
        <name>ATP</name>
        <dbReference type="ChEBI" id="CHEBI:30616"/>
        <note>ligand shared between two neighboring subunits</note>
    </ligand>
</feature>
<feature type="binding site" description="in other chain" evidence="11">
    <location>
        <position position="56"/>
    </location>
    <ligand>
        <name>L-methionine</name>
        <dbReference type="ChEBI" id="CHEBI:57844"/>
        <note>ligand shared between two neighboring subunits</note>
    </ligand>
</feature>
<comment type="subcellular location">
    <subcellularLocation>
        <location evidence="11 12">Cytoplasm</location>
    </subcellularLocation>
</comment>
<name>A0A426SCZ6_9ACTN</name>
<dbReference type="NCBIfam" id="TIGR01034">
    <property type="entry name" value="metK"/>
    <property type="match status" value="1"/>
</dbReference>
<dbReference type="InterPro" id="IPR022631">
    <property type="entry name" value="ADOMET_SYNTHASE_CS"/>
</dbReference>
<comment type="caution">
    <text evidence="17">The sequence shown here is derived from an EMBL/GenBank/DDBJ whole genome shotgun (WGS) entry which is preliminary data.</text>
</comment>
<evidence type="ECO:0000256" key="8">
    <source>
        <dbReference type="ARBA" id="ARBA00022840"/>
    </source>
</evidence>
<dbReference type="CDD" id="cd18079">
    <property type="entry name" value="S-AdoMet_synt"/>
    <property type="match status" value="1"/>
</dbReference>
<feature type="binding site" evidence="11">
    <location>
        <position position="17"/>
    </location>
    <ligand>
        <name>Mg(2+)</name>
        <dbReference type="ChEBI" id="CHEBI:18420"/>
    </ligand>
</feature>
<evidence type="ECO:0000256" key="6">
    <source>
        <dbReference type="ARBA" id="ARBA00022723"/>
    </source>
</evidence>
<feature type="binding site" evidence="11">
    <location>
        <position position="43"/>
    </location>
    <ligand>
        <name>K(+)</name>
        <dbReference type="ChEBI" id="CHEBI:29103"/>
    </ligand>
</feature>
<dbReference type="FunFam" id="3.30.300.10:FF:000006">
    <property type="entry name" value="S-adenosylmethionine synthase"/>
    <property type="match status" value="1"/>
</dbReference>
<feature type="binding site" description="in other chain" evidence="11">
    <location>
        <begin position="257"/>
        <end position="258"/>
    </location>
    <ligand>
        <name>ATP</name>
        <dbReference type="ChEBI" id="CHEBI:30616"/>
        <note>ligand shared between two neighboring subunits</note>
    </ligand>
</feature>
<dbReference type="GO" id="GO:0005524">
    <property type="term" value="F:ATP binding"/>
    <property type="evidence" value="ECO:0007669"/>
    <property type="project" value="UniProtKB-UniRule"/>
</dbReference>
<keyword evidence="8 11" id="KW-0067">ATP-binding</keyword>
<keyword evidence="10 11" id="KW-0630">Potassium</keyword>
<dbReference type="GO" id="GO:0000287">
    <property type="term" value="F:magnesium ion binding"/>
    <property type="evidence" value="ECO:0007669"/>
    <property type="project" value="UniProtKB-UniRule"/>
</dbReference>
<comment type="pathway">
    <text evidence="1 11">Amino-acid biosynthesis; S-adenosyl-L-methionine biosynthesis; S-adenosyl-L-methionine from L-methionine: step 1/1.</text>
</comment>
<feature type="domain" description="S-adenosylmethionine synthetase C-terminal" evidence="16">
    <location>
        <begin position="245"/>
        <end position="384"/>
    </location>
</feature>
<feature type="binding site" description="in other chain" evidence="11">
    <location>
        <begin position="174"/>
        <end position="176"/>
    </location>
    <ligand>
        <name>ATP</name>
        <dbReference type="ChEBI" id="CHEBI:30616"/>
        <note>ligand shared between two neighboring subunits</note>
    </ligand>
</feature>
<dbReference type="PROSITE" id="PS00377">
    <property type="entry name" value="ADOMET_SYNTHASE_2"/>
    <property type="match status" value="1"/>
</dbReference>
<keyword evidence="6 11" id="KW-0479">Metal-binding</keyword>
<evidence type="ECO:0000259" key="14">
    <source>
        <dbReference type="Pfam" id="PF00438"/>
    </source>
</evidence>
<dbReference type="AlphaFoldDB" id="A0A426SCZ6"/>
<dbReference type="PIRSF" id="PIRSF000497">
    <property type="entry name" value="MAT"/>
    <property type="match status" value="1"/>
</dbReference>
<dbReference type="SUPFAM" id="SSF55973">
    <property type="entry name" value="S-adenosylmethionine synthetase"/>
    <property type="match status" value="3"/>
</dbReference>
<dbReference type="Proteomes" id="UP000276379">
    <property type="component" value="Unassembled WGS sequence"/>
</dbReference>
<feature type="domain" description="S-adenosylmethionine synthetase central" evidence="15">
    <location>
        <begin position="125"/>
        <end position="243"/>
    </location>
</feature>
<dbReference type="HAMAP" id="MF_00086">
    <property type="entry name" value="S_AdoMet_synth1"/>
    <property type="match status" value="1"/>
</dbReference>
<evidence type="ECO:0000256" key="2">
    <source>
        <dbReference type="ARBA" id="ARBA00009685"/>
    </source>
</evidence>
<keyword evidence="3 11" id="KW-0963">Cytoplasm</keyword>
<dbReference type="InterPro" id="IPR022636">
    <property type="entry name" value="S-AdoMet_synthetase_sfam"/>
</dbReference>